<dbReference type="InterPro" id="IPR006026">
    <property type="entry name" value="Peptidase_Metallo"/>
</dbReference>
<feature type="binding site" evidence="13">
    <location>
        <position position="229"/>
    </location>
    <ligand>
        <name>Zn(2+)</name>
        <dbReference type="ChEBI" id="CHEBI:29105"/>
        <label>2</label>
        <note>catalytic</note>
    </ligand>
</feature>
<gene>
    <name evidence="20" type="ORF">HCN44_002271</name>
</gene>
<feature type="binding site" evidence="14">
    <location>
        <position position="206"/>
    </location>
    <ligand>
        <name>Ca(2+)</name>
        <dbReference type="ChEBI" id="CHEBI:29108"/>
        <label>2</label>
    </ligand>
</feature>
<dbReference type="Gene3D" id="3.40.390.10">
    <property type="entry name" value="Collagenase (Catalytic Domain)"/>
    <property type="match status" value="2"/>
</dbReference>
<keyword evidence="8 14" id="KW-0106">Calcium</keyword>
<feature type="modified residue" description="Phosphotyrosine; by PKDCC" evidence="15">
    <location>
        <position position="388"/>
    </location>
</feature>
<keyword evidence="10" id="KW-0865">Zymogen</keyword>
<dbReference type="OrthoDB" id="406838at2759"/>
<dbReference type="Proteomes" id="UP000639338">
    <property type="component" value="Unassembled WGS sequence"/>
</dbReference>
<proteinExistence type="inferred from homology"/>
<dbReference type="InterPro" id="IPR001818">
    <property type="entry name" value="Pept_M10_metallopeptidase"/>
</dbReference>
<dbReference type="PRINTS" id="PR00138">
    <property type="entry name" value="MATRIXIN"/>
</dbReference>
<evidence type="ECO:0000256" key="5">
    <source>
        <dbReference type="ARBA" id="ARBA00022737"/>
    </source>
</evidence>
<dbReference type="GO" id="GO:0008270">
    <property type="term" value="F:zinc ion binding"/>
    <property type="evidence" value="ECO:0007669"/>
    <property type="project" value="InterPro"/>
</dbReference>
<feature type="binding site" evidence="14">
    <location>
        <position position="216"/>
    </location>
    <ligand>
        <name>Zn(2+)</name>
        <dbReference type="ChEBI" id="CHEBI:29105"/>
        <label>1</label>
    </ligand>
</feature>
<feature type="repeat" description="Hemopexin" evidence="16">
    <location>
        <begin position="308"/>
        <end position="353"/>
    </location>
</feature>
<keyword evidence="6" id="KW-0378">Hydrolase</keyword>
<feature type="chain" id="PRO_5032494092" description="Peptidase metallopeptidase domain-containing protein" evidence="18">
    <location>
        <begin position="28"/>
        <end position="484"/>
    </location>
</feature>
<dbReference type="InterPro" id="IPR036365">
    <property type="entry name" value="PGBD-like_sf"/>
</dbReference>
<keyword evidence="3 13" id="KW-0479">Metal-binding</keyword>
<comment type="cofactor">
    <cofactor evidence="14">
        <name>Ca(2+)</name>
        <dbReference type="ChEBI" id="CHEBI:29108"/>
    </cofactor>
    <text evidence="14">Can bind about 5 Ca(2+) ions per subunit.</text>
</comment>
<keyword evidence="21" id="KW-1185">Reference proteome</keyword>
<evidence type="ECO:0000313" key="21">
    <source>
        <dbReference type="Proteomes" id="UP000639338"/>
    </source>
</evidence>
<evidence type="ECO:0000256" key="14">
    <source>
        <dbReference type="PIRSR" id="PIRSR621190-2"/>
    </source>
</evidence>
<feature type="binding site" evidence="14">
    <location>
        <position position="360"/>
    </location>
    <ligand>
        <name>Ca(2+)</name>
        <dbReference type="ChEBI" id="CHEBI:29108"/>
        <label>5</label>
    </ligand>
</feature>
<dbReference type="GO" id="GO:0030198">
    <property type="term" value="P:extracellular matrix organization"/>
    <property type="evidence" value="ECO:0007669"/>
    <property type="project" value="TreeGrafter"/>
</dbReference>
<dbReference type="InterPro" id="IPR036375">
    <property type="entry name" value="Hemopexin-like_dom_sf"/>
</dbReference>
<keyword evidence="4 18" id="KW-0732">Signal</keyword>
<dbReference type="SUPFAM" id="SSF47090">
    <property type="entry name" value="PGBD-like"/>
    <property type="match status" value="1"/>
</dbReference>
<evidence type="ECO:0000256" key="10">
    <source>
        <dbReference type="ARBA" id="ARBA00023145"/>
    </source>
</evidence>
<evidence type="ECO:0000313" key="20">
    <source>
        <dbReference type="EMBL" id="KAF7996625.1"/>
    </source>
</evidence>
<feature type="binding site" evidence="14">
    <location>
        <position position="407"/>
    </location>
    <ligand>
        <name>Ca(2+)</name>
        <dbReference type="ChEBI" id="CHEBI:29108"/>
        <label>5</label>
    </ligand>
</feature>
<evidence type="ECO:0000259" key="19">
    <source>
        <dbReference type="SMART" id="SM00235"/>
    </source>
</evidence>
<dbReference type="InterPro" id="IPR000585">
    <property type="entry name" value="Hemopexin-like_dom"/>
</dbReference>
<name>A0A834Y294_APHGI</name>
<evidence type="ECO:0000256" key="3">
    <source>
        <dbReference type="ARBA" id="ARBA00022723"/>
    </source>
</evidence>
<comment type="caution">
    <text evidence="20">The sequence shown here is derived from an EMBL/GenBank/DDBJ whole genome shotgun (WGS) entry which is preliminary data.</text>
</comment>
<dbReference type="GO" id="GO:0004222">
    <property type="term" value="F:metalloendopeptidase activity"/>
    <property type="evidence" value="ECO:0007669"/>
    <property type="project" value="InterPro"/>
</dbReference>
<feature type="region of interest" description="Disordered" evidence="17">
    <location>
        <begin position="265"/>
        <end position="303"/>
    </location>
</feature>
<dbReference type="GO" id="GO:0006508">
    <property type="term" value="P:proteolysis"/>
    <property type="evidence" value="ECO:0007669"/>
    <property type="project" value="UniProtKB-KW"/>
</dbReference>
<feature type="signal peptide" evidence="18">
    <location>
        <begin position="1"/>
        <end position="27"/>
    </location>
</feature>
<dbReference type="SUPFAM" id="SSF55486">
    <property type="entry name" value="Metalloproteases ('zincins'), catalytic domain"/>
    <property type="match status" value="1"/>
</dbReference>
<evidence type="ECO:0000256" key="12">
    <source>
        <dbReference type="PIRSR" id="PIRSR001191-1"/>
    </source>
</evidence>
<evidence type="ECO:0000256" key="11">
    <source>
        <dbReference type="ARBA" id="ARBA00023157"/>
    </source>
</evidence>
<feature type="binding site" evidence="14">
    <location>
        <position position="358"/>
    </location>
    <ligand>
        <name>Ca(2+)</name>
        <dbReference type="ChEBI" id="CHEBI:29108"/>
        <label>4</label>
    </ligand>
</feature>
<feature type="binding site" evidence="13">
    <location>
        <position position="219"/>
    </location>
    <ligand>
        <name>Zn(2+)</name>
        <dbReference type="ChEBI" id="CHEBI:29105"/>
        <label>2</label>
        <note>catalytic</note>
    </ligand>
</feature>
<dbReference type="InterPro" id="IPR024079">
    <property type="entry name" value="MetalloPept_cat_dom_sf"/>
</dbReference>
<dbReference type="SUPFAM" id="SSF50923">
    <property type="entry name" value="Hemopexin-like domain"/>
    <property type="match status" value="1"/>
</dbReference>
<evidence type="ECO:0000256" key="9">
    <source>
        <dbReference type="ARBA" id="ARBA00023049"/>
    </source>
</evidence>
<dbReference type="PROSITE" id="PS00024">
    <property type="entry name" value="HEMOPEXIN"/>
    <property type="match status" value="1"/>
</dbReference>
<feature type="active site" evidence="12">
    <location>
        <position position="220"/>
    </location>
</feature>
<keyword evidence="2" id="KW-0645">Protease</keyword>
<dbReference type="Gene3D" id="2.110.10.10">
    <property type="entry name" value="Hemopexin-like domain"/>
    <property type="match status" value="1"/>
</dbReference>
<dbReference type="AlphaFoldDB" id="A0A834Y294"/>
<feature type="binding site" description="in inhibited form" evidence="14">
    <location>
        <position position="107"/>
    </location>
    <ligand>
        <name>Zn(2+)</name>
        <dbReference type="ChEBI" id="CHEBI:29105"/>
        <label>2</label>
        <note>catalytic</note>
    </ligand>
</feature>
<reference evidence="20 21" key="1">
    <citation type="submission" date="2020-08" db="EMBL/GenBank/DDBJ databases">
        <title>Aphidius gifuensis genome sequencing and assembly.</title>
        <authorList>
            <person name="Du Z."/>
        </authorList>
    </citation>
    <scope>NUCLEOTIDE SEQUENCE [LARGE SCALE GENOMIC DNA]</scope>
    <source>
        <strain evidence="20">YNYX2018</strain>
        <tissue evidence="20">Adults</tissue>
    </source>
</reference>
<evidence type="ECO:0000256" key="8">
    <source>
        <dbReference type="ARBA" id="ARBA00022837"/>
    </source>
</evidence>
<dbReference type="InterPro" id="IPR018486">
    <property type="entry name" value="Hemopexin_CS"/>
</dbReference>
<keyword evidence="11" id="KW-1015">Disulfide bond</keyword>
<dbReference type="SMART" id="SM00120">
    <property type="entry name" value="HX"/>
    <property type="match status" value="3"/>
</dbReference>
<dbReference type="InterPro" id="IPR018487">
    <property type="entry name" value="Hemopexin-like_repeat"/>
</dbReference>
<dbReference type="Pfam" id="PF00413">
    <property type="entry name" value="Peptidase_M10"/>
    <property type="match status" value="1"/>
</dbReference>
<feature type="domain" description="Peptidase metallopeptidase" evidence="19">
    <location>
        <begin position="151"/>
        <end position="263"/>
    </location>
</feature>
<evidence type="ECO:0000256" key="4">
    <source>
        <dbReference type="ARBA" id="ARBA00022729"/>
    </source>
</evidence>
<protein>
    <recommendedName>
        <fullName evidence="19">Peptidase metallopeptidase domain-containing protein</fullName>
    </recommendedName>
</protein>
<feature type="repeat" description="Hemopexin" evidence="16">
    <location>
        <begin position="354"/>
        <end position="400"/>
    </location>
</feature>
<sequence length="484" mass="55122">MARAFNPSCKFINWIVILLIVFTKINAEDQVEIVNSNPTDEANNADTTFVLKYLMQYGYLPETNIDNTIYNGESVANAIKEFQSFVGLDATGILDKETLNLMSMPRCGIKDKIISTSTDQNNGVDEVDEVDNVDDVDDVDIHSKVKRYVIQGTKWYKYQLTYRILKYPSRSVLDKKTIDKEIARAFNVWSDYTDLTFTPKPTGPVDIEIKFVRGDHAAHEIGHALGLSHSNGKALMAPLYRQYDPNFMLHYDDIRGIQALYGPKTSKPLTTTIPPPRPTPTTPPTTPRPTTTPPTINNTGEYPDMCKDTKVDAVFSDSKNNVIYFRGDYYWKMIDGKPISEPPQLISSYWQGLPGNIDAAFSLYDRYTFFFKGTKFWRYLDDKVDGNYFPREISQDFPGVPNDIDAATISSKNGIIYFFKGAHFWKFYYRSIRLIKISAPIPIGLLYGAPDNGIDAIFSSNESTYYFKDNMYYVTNTQTMAKYS</sequence>
<dbReference type="PROSITE" id="PS51642">
    <property type="entry name" value="HEMOPEXIN_2"/>
    <property type="match status" value="3"/>
</dbReference>
<feature type="binding site" evidence="14">
    <location>
        <position position="312"/>
    </location>
    <ligand>
        <name>Ca(2+)</name>
        <dbReference type="ChEBI" id="CHEBI:29108"/>
        <label>4</label>
    </ligand>
</feature>
<feature type="binding site" evidence="13">
    <location>
        <position position="223"/>
    </location>
    <ligand>
        <name>Zn(2+)</name>
        <dbReference type="ChEBI" id="CHEBI:29105"/>
        <label>2</label>
        <note>catalytic</note>
    </ligand>
</feature>
<dbReference type="EMBL" id="JACMRX010000001">
    <property type="protein sequence ID" value="KAF7996625.1"/>
    <property type="molecule type" value="Genomic_DNA"/>
</dbReference>
<dbReference type="PIRSF" id="PIRSF001191">
    <property type="entry name" value="Peptidase_M10A_matrix"/>
    <property type="match status" value="1"/>
</dbReference>
<feature type="binding site" evidence="14">
    <location>
        <position position="455"/>
    </location>
    <ligand>
        <name>Ca(2+)</name>
        <dbReference type="ChEBI" id="CHEBI:29108"/>
        <label>4</label>
    </ligand>
</feature>
<dbReference type="Pfam" id="PF01471">
    <property type="entry name" value="PG_binding_1"/>
    <property type="match status" value="1"/>
</dbReference>
<evidence type="ECO:0000256" key="18">
    <source>
        <dbReference type="SAM" id="SignalP"/>
    </source>
</evidence>
<keyword evidence="7 13" id="KW-0862">Zinc</keyword>
<dbReference type="Pfam" id="PF00045">
    <property type="entry name" value="Hemopexin"/>
    <property type="match status" value="3"/>
</dbReference>
<feature type="repeat" description="Hemopexin" evidence="16">
    <location>
        <begin position="401"/>
        <end position="450"/>
    </location>
</feature>
<keyword evidence="5" id="KW-0677">Repeat</keyword>
<comment type="cofactor">
    <cofactor evidence="14">
        <name>Zn(2+)</name>
        <dbReference type="ChEBI" id="CHEBI:29105"/>
    </cofactor>
    <text evidence="14">Binds 2 Zn(2+) ions per subunit.</text>
</comment>
<evidence type="ECO:0000256" key="7">
    <source>
        <dbReference type="ARBA" id="ARBA00022833"/>
    </source>
</evidence>
<keyword evidence="9" id="KW-0482">Metalloprotease</keyword>
<evidence type="ECO:0000256" key="13">
    <source>
        <dbReference type="PIRSR" id="PIRSR001191-2"/>
    </source>
</evidence>
<evidence type="ECO:0000256" key="17">
    <source>
        <dbReference type="SAM" id="MobiDB-lite"/>
    </source>
</evidence>
<dbReference type="GO" id="GO:0030574">
    <property type="term" value="P:collagen catabolic process"/>
    <property type="evidence" value="ECO:0007669"/>
    <property type="project" value="TreeGrafter"/>
</dbReference>
<dbReference type="PANTHER" id="PTHR10201:SF291">
    <property type="entry name" value="MATRIX METALLOPROTEINASE 1, ISOFORM C-RELATED"/>
    <property type="match status" value="1"/>
</dbReference>
<evidence type="ECO:0000256" key="1">
    <source>
        <dbReference type="ARBA" id="ARBA00010370"/>
    </source>
</evidence>
<evidence type="ECO:0000256" key="2">
    <source>
        <dbReference type="ARBA" id="ARBA00022670"/>
    </source>
</evidence>
<dbReference type="InterPro" id="IPR002477">
    <property type="entry name" value="Peptidoglycan-bd-like"/>
</dbReference>
<evidence type="ECO:0000256" key="6">
    <source>
        <dbReference type="ARBA" id="ARBA00022801"/>
    </source>
</evidence>
<dbReference type="GO" id="GO:0031012">
    <property type="term" value="C:extracellular matrix"/>
    <property type="evidence" value="ECO:0007669"/>
    <property type="project" value="InterPro"/>
</dbReference>
<dbReference type="CDD" id="cd00094">
    <property type="entry name" value="HX"/>
    <property type="match status" value="1"/>
</dbReference>
<evidence type="ECO:0000256" key="15">
    <source>
        <dbReference type="PIRSR" id="PIRSR621190-4"/>
    </source>
</evidence>
<organism evidence="20 21">
    <name type="scientific">Aphidius gifuensis</name>
    <name type="common">Parasitoid wasp</name>
    <dbReference type="NCBI Taxonomy" id="684658"/>
    <lineage>
        <taxon>Eukaryota</taxon>
        <taxon>Metazoa</taxon>
        <taxon>Ecdysozoa</taxon>
        <taxon>Arthropoda</taxon>
        <taxon>Hexapoda</taxon>
        <taxon>Insecta</taxon>
        <taxon>Pterygota</taxon>
        <taxon>Neoptera</taxon>
        <taxon>Endopterygota</taxon>
        <taxon>Hymenoptera</taxon>
        <taxon>Apocrita</taxon>
        <taxon>Ichneumonoidea</taxon>
        <taxon>Braconidae</taxon>
        <taxon>Aphidiinae</taxon>
        <taxon>Aphidius</taxon>
    </lineage>
</organism>
<accession>A0A834Y294</accession>
<feature type="compositionally biased region" description="Pro residues" evidence="17">
    <location>
        <begin position="273"/>
        <end position="292"/>
    </location>
</feature>
<evidence type="ECO:0000256" key="16">
    <source>
        <dbReference type="PROSITE-ProRule" id="PRU01011"/>
    </source>
</evidence>
<dbReference type="InterPro" id="IPR021190">
    <property type="entry name" value="Pept_M10A"/>
</dbReference>
<comment type="similarity">
    <text evidence="1">Belongs to the peptidase M10A family.</text>
</comment>
<dbReference type="SMART" id="SM00235">
    <property type="entry name" value="ZnMc"/>
    <property type="match status" value="1"/>
</dbReference>
<dbReference type="PANTHER" id="PTHR10201">
    <property type="entry name" value="MATRIX METALLOPROTEINASE"/>
    <property type="match status" value="1"/>
</dbReference>
<feature type="binding site" evidence="14">
    <location>
        <position position="236"/>
    </location>
    <ligand>
        <name>Zn(2+)</name>
        <dbReference type="ChEBI" id="CHEBI:29105"/>
        <label>2</label>
        <note>catalytic</note>
    </ligand>
</feature>